<evidence type="ECO:0000256" key="1">
    <source>
        <dbReference type="PROSITE-ProRule" id="PRU00176"/>
    </source>
</evidence>
<feature type="domain" description="RRM" evidence="3">
    <location>
        <begin position="389"/>
        <end position="461"/>
    </location>
</feature>
<feature type="region of interest" description="Disordered" evidence="2">
    <location>
        <begin position="467"/>
        <end position="540"/>
    </location>
</feature>
<feature type="compositionally biased region" description="Polar residues" evidence="2">
    <location>
        <begin position="182"/>
        <end position="192"/>
    </location>
</feature>
<feature type="compositionally biased region" description="Low complexity" evidence="2">
    <location>
        <begin position="109"/>
        <end position="133"/>
    </location>
</feature>
<dbReference type="Pfam" id="PF00076">
    <property type="entry name" value="RRM_1"/>
    <property type="match status" value="1"/>
</dbReference>
<dbReference type="SMART" id="SM00360">
    <property type="entry name" value="RRM"/>
    <property type="match status" value="1"/>
</dbReference>
<evidence type="ECO:0000313" key="4">
    <source>
        <dbReference type="EMBL" id="KAG0281249.1"/>
    </source>
</evidence>
<feature type="compositionally biased region" description="Basic and acidic residues" evidence="2">
    <location>
        <begin position="52"/>
        <end position="65"/>
    </location>
</feature>
<dbReference type="AlphaFoldDB" id="A0AAD4DLN7"/>
<dbReference type="GO" id="GO:0003723">
    <property type="term" value="F:RNA binding"/>
    <property type="evidence" value="ECO:0007669"/>
    <property type="project" value="UniProtKB-UniRule"/>
</dbReference>
<dbReference type="EMBL" id="JAAAIL010000026">
    <property type="protein sequence ID" value="KAG0281249.1"/>
    <property type="molecule type" value="Genomic_DNA"/>
</dbReference>
<evidence type="ECO:0000256" key="2">
    <source>
        <dbReference type="SAM" id="MobiDB-lite"/>
    </source>
</evidence>
<feature type="compositionally biased region" description="Low complexity" evidence="2">
    <location>
        <begin position="331"/>
        <end position="346"/>
    </location>
</feature>
<dbReference type="InterPro" id="IPR000504">
    <property type="entry name" value="RRM_dom"/>
</dbReference>
<organism evidence="4 5">
    <name type="scientific">Linnemannia exigua</name>
    <dbReference type="NCBI Taxonomy" id="604196"/>
    <lineage>
        <taxon>Eukaryota</taxon>
        <taxon>Fungi</taxon>
        <taxon>Fungi incertae sedis</taxon>
        <taxon>Mucoromycota</taxon>
        <taxon>Mortierellomycotina</taxon>
        <taxon>Mortierellomycetes</taxon>
        <taxon>Mortierellales</taxon>
        <taxon>Mortierellaceae</taxon>
        <taxon>Linnemannia</taxon>
    </lineage>
</organism>
<feature type="compositionally biased region" description="Low complexity" evidence="2">
    <location>
        <begin position="193"/>
        <end position="210"/>
    </location>
</feature>
<feature type="compositionally biased region" description="Basic residues" evidence="2">
    <location>
        <begin position="318"/>
        <end position="330"/>
    </location>
</feature>
<feature type="compositionally biased region" description="Basic and acidic residues" evidence="2">
    <location>
        <begin position="347"/>
        <end position="371"/>
    </location>
</feature>
<dbReference type="InterPro" id="IPR035979">
    <property type="entry name" value="RBD_domain_sf"/>
</dbReference>
<feature type="compositionally biased region" description="Basic and acidic residues" evidence="2">
    <location>
        <begin position="301"/>
        <end position="317"/>
    </location>
</feature>
<dbReference type="Proteomes" id="UP001194580">
    <property type="component" value="Unassembled WGS sequence"/>
</dbReference>
<accession>A0AAD4DLN7</accession>
<feature type="compositionally biased region" description="Pro residues" evidence="2">
    <location>
        <begin position="519"/>
        <end position="533"/>
    </location>
</feature>
<keyword evidence="5" id="KW-1185">Reference proteome</keyword>
<dbReference type="CDD" id="cd00590">
    <property type="entry name" value="RRM_SF"/>
    <property type="match status" value="1"/>
</dbReference>
<protein>
    <recommendedName>
        <fullName evidence="3">RRM domain-containing protein</fullName>
    </recommendedName>
</protein>
<dbReference type="InterPro" id="IPR012677">
    <property type="entry name" value="Nucleotide-bd_a/b_plait_sf"/>
</dbReference>
<feature type="region of interest" description="Disordered" evidence="2">
    <location>
        <begin position="37"/>
        <end position="378"/>
    </location>
</feature>
<feature type="compositionally biased region" description="Basic and acidic residues" evidence="2">
    <location>
        <begin position="158"/>
        <end position="170"/>
    </location>
</feature>
<evidence type="ECO:0000313" key="5">
    <source>
        <dbReference type="Proteomes" id="UP001194580"/>
    </source>
</evidence>
<proteinExistence type="predicted"/>
<reference evidence="4" key="1">
    <citation type="journal article" date="2020" name="Fungal Divers.">
        <title>Resolving the Mortierellaceae phylogeny through synthesis of multi-gene phylogenetics and phylogenomics.</title>
        <authorList>
            <person name="Vandepol N."/>
            <person name="Liber J."/>
            <person name="Desiro A."/>
            <person name="Na H."/>
            <person name="Kennedy M."/>
            <person name="Barry K."/>
            <person name="Grigoriev I.V."/>
            <person name="Miller A.N."/>
            <person name="O'Donnell K."/>
            <person name="Stajich J.E."/>
            <person name="Bonito G."/>
        </authorList>
    </citation>
    <scope>NUCLEOTIDE SEQUENCE</scope>
    <source>
        <strain evidence="4">NRRL 28262</strain>
    </source>
</reference>
<feature type="compositionally biased region" description="Low complexity" evidence="2">
    <location>
        <begin position="489"/>
        <end position="516"/>
    </location>
</feature>
<gene>
    <name evidence="4" type="ORF">BGZ95_005619</name>
</gene>
<dbReference type="Gene3D" id="3.30.70.330">
    <property type="match status" value="1"/>
</dbReference>
<dbReference type="SUPFAM" id="SSF54928">
    <property type="entry name" value="RNA-binding domain, RBD"/>
    <property type="match status" value="1"/>
</dbReference>
<evidence type="ECO:0000259" key="3">
    <source>
        <dbReference type="PROSITE" id="PS50102"/>
    </source>
</evidence>
<keyword evidence="1" id="KW-0694">RNA-binding</keyword>
<dbReference type="PROSITE" id="PS50102">
    <property type="entry name" value="RRM"/>
    <property type="match status" value="1"/>
</dbReference>
<feature type="compositionally biased region" description="Low complexity" evidence="2">
    <location>
        <begin position="79"/>
        <end position="101"/>
    </location>
</feature>
<sequence length="565" mass="61926">MDNKLQQKFALVQQMKKEKERKEASRVKDHRSVDIFALAGVNLPTTALALSRQDKDRDKDRDSRHGPLGKRLRVQNTISPTATSTGGPLSPSSSSSNSVTSPRRENEETNTNGTSTTATTTSTTTTTAVVRTETGTEKKLKRSSMAVRNATAASQMHVHRDAGDSSEKMMDNSTYVGRGRNPSVSSMGSPPYTSTSSNHTSDNSHATTATPPTPIPSPRTDPSVQSDNPTYNRPVDNQAGGRRWSASTDNREEIIRTGHAQPPRSTRHQSPDTIADHHSSTRMHPLMDQSGSQESRKRRMDGHTDFGRHPGDYDGHRPRFRSNSRSRSHSPGRQGSFRSRSRSVSPYRDHGPDVYKRRDSARDFDQDDYTHHGQRSSIRRHQDLPSLFTKIRVEGLVDSTSVTALLAAFGPYGEIEEANLVEGKNAAFVKYTRLDAAQRALEMMNGSIVEGAVVRVFREECPMYYQRGSGSEAGTLSPLPAQDGTRRPSLATSTSSASSQGLTTPEAPTTMTTTRPIHQLPPRPRSPKLPPKPVAAVYPPVGADPRAAVAQARGRSRQILSYGDL</sequence>
<comment type="caution">
    <text evidence="4">The sequence shown here is derived from an EMBL/GenBank/DDBJ whole genome shotgun (WGS) entry which is preliminary data.</text>
</comment>
<name>A0AAD4DLN7_9FUNG</name>